<keyword evidence="1" id="KW-0472">Membrane</keyword>
<evidence type="ECO:0000256" key="1">
    <source>
        <dbReference type="SAM" id="Phobius"/>
    </source>
</evidence>
<comment type="caution">
    <text evidence="2">The sequence shown here is derived from an EMBL/GenBank/DDBJ whole genome shotgun (WGS) entry which is preliminary data.</text>
</comment>
<dbReference type="AlphaFoldDB" id="A0AAN8FBQ8"/>
<proteinExistence type="predicted"/>
<feature type="transmembrane region" description="Helical" evidence="1">
    <location>
        <begin position="155"/>
        <end position="177"/>
    </location>
</feature>
<feature type="non-terminal residue" evidence="2">
    <location>
        <position position="1"/>
    </location>
</feature>
<keyword evidence="1" id="KW-1133">Transmembrane helix</keyword>
<feature type="transmembrane region" description="Helical" evidence="1">
    <location>
        <begin position="116"/>
        <end position="139"/>
    </location>
</feature>
<name>A0AAN8FBQ8_TRICO</name>
<organism evidence="2 3">
    <name type="scientific">Trichostrongylus colubriformis</name>
    <name type="common">Black scour worm</name>
    <dbReference type="NCBI Taxonomy" id="6319"/>
    <lineage>
        <taxon>Eukaryota</taxon>
        <taxon>Metazoa</taxon>
        <taxon>Ecdysozoa</taxon>
        <taxon>Nematoda</taxon>
        <taxon>Chromadorea</taxon>
        <taxon>Rhabditida</taxon>
        <taxon>Rhabditina</taxon>
        <taxon>Rhabditomorpha</taxon>
        <taxon>Strongyloidea</taxon>
        <taxon>Trichostrongylidae</taxon>
        <taxon>Trichostrongylus</taxon>
    </lineage>
</organism>
<keyword evidence="1" id="KW-0812">Transmembrane</keyword>
<keyword evidence="3" id="KW-1185">Reference proteome</keyword>
<gene>
    <name evidence="2" type="ORF">GCK32_022580</name>
</gene>
<dbReference type="EMBL" id="WIXE01023793">
    <property type="protein sequence ID" value="KAK5966175.1"/>
    <property type="molecule type" value="Genomic_DNA"/>
</dbReference>
<dbReference type="Proteomes" id="UP001331761">
    <property type="component" value="Unassembled WGS sequence"/>
</dbReference>
<evidence type="ECO:0000313" key="3">
    <source>
        <dbReference type="Proteomes" id="UP001331761"/>
    </source>
</evidence>
<evidence type="ECO:0000313" key="2">
    <source>
        <dbReference type="EMBL" id="KAK5966175.1"/>
    </source>
</evidence>
<accession>A0AAN8FBQ8</accession>
<protein>
    <submittedName>
        <fullName evidence="2">Uncharacterized protein</fullName>
    </submittedName>
</protein>
<sequence>LSCFVLHAGPGNTWIVERIRHGLFSFKDFRRVLFEFMDGKLNIEFLRVQGRIDWADNDTARRALSLRDPLFESFMLENPSGQRLRTYCSAGSVSLYRDVAQELPTVGTTLSYPLRLAFLVLILAFFVFLWQFVVIVMFIKNSISLLMEEVSTSPFLLLFFVCFMIYTSILIMIFLNVRSLMRISIF</sequence>
<reference evidence="2 3" key="1">
    <citation type="submission" date="2019-10" db="EMBL/GenBank/DDBJ databases">
        <title>Assembly and Annotation for the nematode Trichostrongylus colubriformis.</title>
        <authorList>
            <person name="Martin J."/>
        </authorList>
    </citation>
    <scope>NUCLEOTIDE SEQUENCE [LARGE SCALE GENOMIC DNA]</scope>
    <source>
        <strain evidence="2">G859</strain>
        <tissue evidence="2">Whole worm</tissue>
    </source>
</reference>